<evidence type="ECO:0000256" key="4">
    <source>
        <dbReference type="ARBA" id="ARBA00023157"/>
    </source>
</evidence>
<gene>
    <name evidence="7" type="primary">SIBD2_0</name>
    <name evidence="7" type="ORF">Anas_12522</name>
</gene>
<dbReference type="SUPFAM" id="SSF57184">
    <property type="entry name" value="Growth factor receptor domain"/>
    <property type="match status" value="1"/>
</dbReference>
<dbReference type="EMBL" id="SEYY01012777">
    <property type="protein sequence ID" value="KAB7500756.1"/>
    <property type="molecule type" value="Genomic_DNA"/>
</dbReference>
<dbReference type="SMART" id="SM00121">
    <property type="entry name" value="IB"/>
    <property type="match status" value="1"/>
</dbReference>
<evidence type="ECO:0000313" key="7">
    <source>
        <dbReference type="EMBL" id="KAB7500756.1"/>
    </source>
</evidence>
<feature type="domain" description="IGFBP N-terminal" evidence="6">
    <location>
        <begin position="17"/>
        <end position="94"/>
    </location>
</feature>
<proteinExistence type="predicted"/>
<dbReference type="GO" id="GO:0005520">
    <property type="term" value="F:insulin-like growth factor binding"/>
    <property type="evidence" value="ECO:0007669"/>
    <property type="project" value="InterPro"/>
</dbReference>
<comment type="subcellular location">
    <subcellularLocation>
        <location evidence="1">Secreted</location>
    </subcellularLocation>
</comment>
<protein>
    <submittedName>
        <fullName evidence="7">Single insulin-like growth factor-binding domain protein-2</fullName>
    </submittedName>
</protein>
<organism evidence="7 8">
    <name type="scientific">Armadillidium nasatum</name>
    <dbReference type="NCBI Taxonomy" id="96803"/>
    <lineage>
        <taxon>Eukaryota</taxon>
        <taxon>Metazoa</taxon>
        <taxon>Ecdysozoa</taxon>
        <taxon>Arthropoda</taxon>
        <taxon>Crustacea</taxon>
        <taxon>Multicrustacea</taxon>
        <taxon>Malacostraca</taxon>
        <taxon>Eumalacostraca</taxon>
        <taxon>Peracarida</taxon>
        <taxon>Isopoda</taxon>
        <taxon>Oniscidea</taxon>
        <taxon>Crinocheta</taxon>
        <taxon>Armadillidiidae</taxon>
        <taxon>Armadillidium</taxon>
    </lineage>
</organism>
<dbReference type="InterPro" id="IPR000867">
    <property type="entry name" value="IGFBP-like"/>
</dbReference>
<reference evidence="7 8" key="1">
    <citation type="journal article" date="2019" name="PLoS Biol.">
        <title>Sex chromosomes control vertical transmission of feminizing Wolbachia symbionts in an isopod.</title>
        <authorList>
            <person name="Becking T."/>
            <person name="Chebbi M.A."/>
            <person name="Giraud I."/>
            <person name="Moumen B."/>
            <person name="Laverre T."/>
            <person name="Caubet Y."/>
            <person name="Peccoud J."/>
            <person name="Gilbert C."/>
            <person name="Cordaux R."/>
        </authorList>
    </citation>
    <scope>NUCLEOTIDE SEQUENCE [LARGE SCALE GENOMIC DNA]</scope>
    <source>
        <strain evidence="7">ANa2</strain>
        <tissue evidence="7">Whole body excluding digestive tract and cuticle</tissue>
    </source>
</reference>
<dbReference type="GO" id="GO:0005576">
    <property type="term" value="C:extracellular region"/>
    <property type="evidence" value="ECO:0007669"/>
    <property type="project" value="UniProtKB-SubCell"/>
</dbReference>
<keyword evidence="2" id="KW-0964">Secreted</keyword>
<comment type="caution">
    <text evidence="7">The sequence shown here is derived from an EMBL/GenBank/DDBJ whole genome shotgun (WGS) entry which is preliminary data.</text>
</comment>
<dbReference type="OrthoDB" id="6348316at2759"/>
<evidence type="ECO:0000256" key="3">
    <source>
        <dbReference type="ARBA" id="ARBA00022729"/>
    </source>
</evidence>
<dbReference type="PANTHER" id="PTHR14186">
    <property type="entry name" value="INSULIN-LIKE GROWTH FACTOR BINDING PROTEIN-RELATED"/>
    <property type="match status" value="1"/>
</dbReference>
<keyword evidence="4" id="KW-1015">Disulfide bond</keyword>
<evidence type="ECO:0000256" key="5">
    <source>
        <dbReference type="SAM" id="SignalP"/>
    </source>
</evidence>
<dbReference type="InterPro" id="IPR009030">
    <property type="entry name" value="Growth_fac_rcpt_cys_sf"/>
</dbReference>
<dbReference type="GO" id="GO:0001558">
    <property type="term" value="P:regulation of cell growth"/>
    <property type="evidence" value="ECO:0007669"/>
    <property type="project" value="InterPro"/>
</dbReference>
<dbReference type="PANTHER" id="PTHR14186:SF20">
    <property type="entry name" value="CYSTEINE-RICH MOTOR NEURON 1 PROTEIN-LIKE"/>
    <property type="match status" value="1"/>
</dbReference>
<dbReference type="Gene3D" id="4.10.40.20">
    <property type="match status" value="1"/>
</dbReference>
<evidence type="ECO:0000259" key="6">
    <source>
        <dbReference type="PROSITE" id="PS51323"/>
    </source>
</evidence>
<dbReference type="Proteomes" id="UP000326759">
    <property type="component" value="Unassembled WGS sequence"/>
</dbReference>
<keyword evidence="8" id="KW-1185">Reference proteome</keyword>
<evidence type="ECO:0000256" key="1">
    <source>
        <dbReference type="ARBA" id="ARBA00004613"/>
    </source>
</evidence>
<feature type="chain" id="PRO_5024325362" evidence="5">
    <location>
        <begin position="21"/>
        <end position="143"/>
    </location>
</feature>
<dbReference type="InterPro" id="IPR011390">
    <property type="entry name" value="IGFBP_rP_mac25"/>
</dbReference>
<feature type="signal peptide" evidence="5">
    <location>
        <begin position="1"/>
        <end position="20"/>
    </location>
</feature>
<accession>A0A5N5T2R9</accession>
<dbReference type="AlphaFoldDB" id="A0A5N5T2R9"/>
<dbReference type="PROSITE" id="PS51323">
    <property type="entry name" value="IGFBP_N_2"/>
    <property type="match status" value="1"/>
</dbReference>
<name>A0A5N5T2R9_9CRUS</name>
<evidence type="ECO:0000313" key="8">
    <source>
        <dbReference type="Proteomes" id="UP000326759"/>
    </source>
</evidence>
<keyword evidence="3 5" id="KW-0732">Signal</keyword>
<evidence type="ECO:0000256" key="2">
    <source>
        <dbReference type="ARBA" id="ARBA00022525"/>
    </source>
</evidence>
<dbReference type="GO" id="GO:0009966">
    <property type="term" value="P:regulation of signal transduction"/>
    <property type="evidence" value="ECO:0007669"/>
    <property type="project" value="TreeGrafter"/>
</dbReference>
<sequence>MERSIIIFFVFCIARGFSLSCFPCSEVDCEPAGSCPYGIGTDICGCCETCLKGPDEPCGGVWNYLGDCGDDLECDFEGDFDYIGTQSEGTCVYVEESTGSRKKRATRRRGQKLIKAKTHKHIASSGIPKAVLEALRKQRERAG</sequence>